<evidence type="ECO:0000313" key="2">
    <source>
        <dbReference type="Proteomes" id="UP000198771"/>
    </source>
</evidence>
<organism evidence="1 2">
    <name type="scientific">Desulfonatronum thiosulfatophilum</name>
    <dbReference type="NCBI Taxonomy" id="617002"/>
    <lineage>
        <taxon>Bacteria</taxon>
        <taxon>Pseudomonadati</taxon>
        <taxon>Thermodesulfobacteriota</taxon>
        <taxon>Desulfovibrionia</taxon>
        <taxon>Desulfovibrionales</taxon>
        <taxon>Desulfonatronaceae</taxon>
        <taxon>Desulfonatronum</taxon>
    </lineage>
</organism>
<name>A0A1G6DY52_9BACT</name>
<sequence length="147" mass="17208">MSDTEQRYRRFYDFVVEQAVRRKWVGKDNETQWLQMATFDLDLEPFSARALVLGAAAARDAFVETEVERVLDELVKQAAGRSRRLSKKDFTRISMLLQSFSRNVLDQDHAEQLVKDAVLRNNLKPRGNGLFRSRRWFRTKGLSQLKV</sequence>
<accession>A0A1G6DY52</accession>
<proteinExistence type="predicted"/>
<gene>
    <name evidence="1" type="ORF">SAMN05660653_02465</name>
</gene>
<dbReference type="OrthoDB" id="7273354at2"/>
<dbReference type="RefSeq" id="WP_092122171.1">
    <property type="nucleotide sequence ID" value="NZ_FMXO01000014.1"/>
</dbReference>
<keyword evidence="2" id="KW-1185">Reference proteome</keyword>
<dbReference type="Proteomes" id="UP000198771">
    <property type="component" value="Unassembled WGS sequence"/>
</dbReference>
<dbReference type="AlphaFoldDB" id="A0A1G6DY52"/>
<protein>
    <submittedName>
        <fullName evidence="1">Uncharacterized protein</fullName>
    </submittedName>
</protein>
<dbReference type="EMBL" id="FMXO01000014">
    <property type="protein sequence ID" value="SDB50032.1"/>
    <property type="molecule type" value="Genomic_DNA"/>
</dbReference>
<reference evidence="1 2" key="1">
    <citation type="submission" date="2016-10" db="EMBL/GenBank/DDBJ databases">
        <authorList>
            <person name="de Groot N.N."/>
        </authorList>
    </citation>
    <scope>NUCLEOTIDE SEQUENCE [LARGE SCALE GENOMIC DNA]</scope>
    <source>
        <strain evidence="1 2">ASO4-2</strain>
    </source>
</reference>
<evidence type="ECO:0000313" key="1">
    <source>
        <dbReference type="EMBL" id="SDB50032.1"/>
    </source>
</evidence>
<dbReference type="STRING" id="617002.SAMN05660653_02465"/>